<dbReference type="AlphaFoldDB" id="A0AAU9P9N0"/>
<keyword evidence="2" id="KW-1185">Reference proteome</keyword>
<evidence type="ECO:0000313" key="1">
    <source>
        <dbReference type="EMBL" id="CAH1446902.1"/>
    </source>
</evidence>
<organism evidence="1 2">
    <name type="scientific">Lactuca virosa</name>
    <dbReference type="NCBI Taxonomy" id="75947"/>
    <lineage>
        <taxon>Eukaryota</taxon>
        <taxon>Viridiplantae</taxon>
        <taxon>Streptophyta</taxon>
        <taxon>Embryophyta</taxon>
        <taxon>Tracheophyta</taxon>
        <taxon>Spermatophyta</taxon>
        <taxon>Magnoliopsida</taxon>
        <taxon>eudicotyledons</taxon>
        <taxon>Gunneridae</taxon>
        <taxon>Pentapetalae</taxon>
        <taxon>asterids</taxon>
        <taxon>campanulids</taxon>
        <taxon>Asterales</taxon>
        <taxon>Asteraceae</taxon>
        <taxon>Cichorioideae</taxon>
        <taxon>Cichorieae</taxon>
        <taxon>Lactucinae</taxon>
        <taxon>Lactuca</taxon>
    </lineage>
</organism>
<accession>A0AAU9P9N0</accession>
<dbReference type="Proteomes" id="UP001157418">
    <property type="component" value="Unassembled WGS sequence"/>
</dbReference>
<gene>
    <name evidence="1" type="ORF">LVIROSA_LOCUS32556</name>
</gene>
<sequence>MSVPKIDALPLGYTPYARNTMMQRMYFRWRCRLSAVWSFIADGETLHGAVEMLDNFNCSEAKSRNQHNNNIDEDKELFDRSEIDCLFFPRTLMHNNIKKKQLTVNAKLRNANDALFIPEEEMKEVVNSETLCTPTLPVHKEKNESFFCLLMELKLEVQLQNAKIRTMINKLQRVWS</sequence>
<proteinExistence type="predicted"/>
<dbReference type="EMBL" id="CAKMRJ010005523">
    <property type="protein sequence ID" value="CAH1446902.1"/>
    <property type="molecule type" value="Genomic_DNA"/>
</dbReference>
<protein>
    <submittedName>
        <fullName evidence="1">Uncharacterized protein</fullName>
    </submittedName>
</protein>
<evidence type="ECO:0000313" key="2">
    <source>
        <dbReference type="Proteomes" id="UP001157418"/>
    </source>
</evidence>
<reference evidence="1 2" key="1">
    <citation type="submission" date="2022-01" db="EMBL/GenBank/DDBJ databases">
        <authorList>
            <person name="Xiong W."/>
            <person name="Schranz E."/>
        </authorList>
    </citation>
    <scope>NUCLEOTIDE SEQUENCE [LARGE SCALE GENOMIC DNA]</scope>
</reference>
<comment type="caution">
    <text evidence="1">The sequence shown here is derived from an EMBL/GenBank/DDBJ whole genome shotgun (WGS) entry which is preliminary data.</text>
</comment>
<name>A0AAU9P9N0_9ASTR</name>